<keyword evidence="2" id="KW-1003">Cell membrane</keyword>
<keyword evidence="3 6" id="KW-0812">Transmembrane</keyword>
<dbReference type="InterPro" id="IPR020846">
    <property type="entry name" value="MFS_dom"/>
</dbReference>
<comment type="subcellular location">
    <subcellularLocation>
        <location evidence="1">Cell membrane</location>
        <topology evidence="1">Multi-pass membrane protein</topology>
    </subcellularLocation>
</comment>
<feature type="transmembrane region" description="Helical" evidence="6">
    <location>
        <begin position="85"/>
        <end position="104"/>
    </location>
</feature>
<feature type="transmembrane region" description="Helical" evidence="6">
    <location>
        <begin position="342"/>
        <end position="360"/>
    </location>
</feature>
<evidence type="ECO:0000256" key="5">
    <source>
        <dbReference type="ARBA" id="ARBA00023136"/>
    </source>
</evidence>
<dbReference type="Proteomes" id="UP000198281">
    <property type="component" value="Unassembled WGS sequence"/>
</dbReference>
<name>A0A239HDP2_9SPHN</name>
<keyword evidence="9" id="KW-1185">Reference proteome</keyword>
<evidence type="ECO:0000259" key="7">
    <source>
        <dbReference type="PROSITE" id="PS50850"/>
    </source>
</evidence>
<dbReference type="InterPro" id="IPR011701">
    <property type="entry name" value="MFS"/>
</dbReference>
<keyword evidence="4 6" id="KW-1133">Transmembrane helix</keyword>
<dbReference type="Pfam" id="PF07690">
    <property type="entry name" value="MFS_1"/>
    <property type="match status" value="1"/>
</dbReference>
<dbReference type="PROSITE" id="PS50850">
    <property type="entry name" value="MFS"/>
    <property type="match status" value="1"/>
</dbReference>
<dbReference type="EMBL" id="FZOS01000016">
    <property type="protein sequence ID" value="SNS78374.1"/>
    <property type="molecule type" value="Genomic_DNA"/>
</dbReference>
<reference evidence="9" key="1">
    <citation type="submission" date="2017-06" db="EMBL/GenBank/DDBJ databases">
        <authorList>
            <person name="Varghese N."/>
            <person name="Submissions S."/>
        </authorList>
    </citation>
    <scope>NUCLEOTIDE SEQUENCE [LARGE SCALE GENOMIC DNA]</scope>
    <source>
        <strain evidence="9">LNB2</strain>
    </source>
</reference>
<evidence type="ECO:0000313" key="8">
    <source>
        <dbReference type="EMBL" id="SNS78374.1"/>
    </source>
</evidence>
<feature type="transmembrane region" description="Helical" evidence="6">
    <location>
        <begin position="170"/>
        <end position="191"/>
    </location>
</feature>
<dbReference type="PANTHER" id="PTHR43124">
    <property type="entry name" value="PURINE EFFLUX PUMP PBUE"/>
    <property type="match status" value="1"/>
</dbReference>
<organism evidence="8 9">
    <name type="scientific">Edaphosphingomonas laterariae</name>
    <dbReference type="NCBI Taxonomy" id="861865"/>
    <lineage>
        <taxon>Bacteria</taxon>
        <taxon>Pseudomonadati</taxon>
        <taxon>Pseudomonadota</taxon>
        <taxon>Alphaproteobacteria</taxon>
        <taxon>Sphingomonadales</taxon>
        <taxon>Rhizorhabdaceae</taxon>
        <taxon>Edaphosphingomonas</taxon>
    </lineage>
</organism>
<dbReference type="RefSeq" id="WP_089220226.1">
    <property type="nucleotide sequence ID" value="NZ_FZOS01000016.1"/>
</dbReference>
<dbReference type="InterPro" id="IPR050189">
    <property type="entry name" value="MFS_Efflux_Transporters"/>
</dbReference>
<evidence type="ECO:0000256" key="1">
    <source>
        <dbReference type="ARBA" id="ARBA00004651"/>
    </source>
</evidence>
<evidence type="ECO:0000256" key="3">
    <source>
        <dbReference type="ARBA" id="ARBA00022692"/>
    </source>
</evidence>
<dbReference type="GO" id="GO:0005886">
    <property type="term" value="C:plasma membrane"/>
    <property type="evidence" value="ECO:0007669"/>
    <property type="project" value="UniProtKB-SubCell"/>
</dbReference>
<proteinExistence type="predicted"/>
<feature type="transmembrane region" description="Helical" evidence="6">
    <location>
        <begin position="281"/>
        <end position="300"/>
    </location>
</feature>
<feature type="transmembrane region" description="Helical" evidence="6">
    <location>
        <begin position="372"/>
        <end position="391"/>
    </location>
</feature>
<feature type="domain" description="Major facilitator superfamily (MFS) profile" evidence="7">
    <location>
        <begin position="13"/>
        <end position="395"/>
    </location>
</feature>
<dbReference type="AlphaFoldDB" id="A0A239HDP2"/>
<evidence type="ECO:0000256" key="6">
    <source>
        <dbReference type="SAM" id="Phobius"/>
    </source>
</evidence>
<dbReference type="InterPro" id="IPR036259">
    <property type="entry name" value="MFS_trans_sf"/>
</dbReference>
<dbReference type="PANTHER" id="PTHR43124:SF3">
    <property type="entry name" value="CHLORAMPHENICOL EFFLUX PUMP RV0191"/>
    <property type="match status" value="1"/>
</dbReference>
<accession>A0A239HDP2</accession>
<dbReference type="GO" id="GO:0022857">
    <property type="term" value="F:transmembrane transporter activity"/>
    <property type="evidence" value="ECO:0007669"/>
    <property type="project" value="InterPro"/>
</dbReference>
<feature type="transmembrane region" description="Helical" evidence="6">
    <location>
        <begin position="220"/>
        <end position="242"/>
    </location>
</feature>
<evidence type="ECO:0000256" key="2">
    <source>
        <dbReference type="ARBA" id="ARBA00022475"/>
    </source>
</evidence>
<dbReference type="OrthoDB" id="7530524at2"/>
<evidence type="ECO:0000313" key="9">
    <source>
        <dbReference type="Proteomes" id="UP000198281"/>
    </source>
</evidence>
<gene>
    <name evidence="8" type="ORF">SAMN06295912_11616</name>
</gene>
<sequence length="400" mass="40604">MRLDQGMATRGRMLVLQVLSASGAGLNSLIPMAVSPALPAMALHFGGGAGGELAAKLVMSSPALSTAIVSLFVGVIAQRVGFRRCLLAALAVYVVAGLAGLVVTGMPALIASRIAIGAAGAFIGTVTVALTGLFEPHQRDRLIGFASALGGGGSILALSIGGAMVDAAGWRAPFTLYLVGVPAFVATYYAMRLAPEPRGASGPAVAAAAERLPWRRLAPVYLLMVVMSLGFFTPGIHGPFLLTERGIASAATQGMLISVFAGTSAITAGSFGFIRPRLGERWIKVAMLVSLGGGLAGMAVATTIPLMAACLFVAGMGAGLATPQVTAMVLERVPPARHAHAIGGMFSAIFLGQFANPILLDPLQLAFGLEGMFAIFGSALAIAGFAMAFVASRAEVRVAA</sequence>
<feature type="transmembrane region" description="Helical" evidence="6">
    <location>
        <begin position="58"/>
        <end position="78"/>
    </location>
</feature>
<keyword evidence="5 6" id="KW-0472">Membrane</keyword>
<dbReference type="Gene3D" id="1.20.1250.20">
    <property type="entry name" value="MFS general substrate transporter like domains"/>
    <property type="match status" value="1"/>
</dbReference>
<protein>
    <submittedName>
        <fullName evidence="8">Predicted arabinose efflux permease, MFS family</fullName>
    </submittedName>
</protein>
<feature type="transmembrane region" description="Helical" evidence="6">
    <location>
        <begin position="254"/>
        <end position="274"/>
    </location>
</feature>
<dbReference type="SUPFAM" id="SSF103473">
    <property type="entry name" value="MFS general substrate transporter"/>
    <property type="match status" value="1"/>
</dbReference>
<evidence type="ECO:0000256" key="4">
    <source>
        <dbReference type="ARBA" id="ARBA00022989"/>
    </source>
</evidence>
<feature type="transmembrane region" description="Helical" evidence="6">
    <location>
        <begin position="110"/>
        <end position="130"/>
    </location>
</feature>
<feature type="transmembrane region" description="Helical" evidence="6">
    <location>
        <begin position="142"/>
        <end position="164"/>
    </location>
</feature>